<feature type="compositionally biased region" description="Basic residues" evidence="3">
    <location>
        <begin position="209"/>
        <end position="218"/>
    </location>
</feature>
<feature type="region of interest" description="Disordered" evidence="3">
    <location>
        <begin position="187"/>
        <end position="237"/>
    </location>
</feature>
<evidence type="ECO:0000313" key="5">
    <source>
        <dbReference type="Proteomes" id="UP000269945"/>
    </source>
</evidence>
<dbReference type="PANTHER" id="PTHR28638">
    <property type="entry name" value="CELL CYCLE PROGRESSION PROTEIN 1"/>
    <property type="match status" value="1"/>
</dbReference>
<name>A0A9X9M9I7_GULGU</name>
<feature type="coiled-coil region" evidence="2">
    <location>
        <begin position="489"/>
        <end position="523"/>
    </location>
</feature>
<evidence type="ECO:0000256" key="1">
    <source>
        <dbReference type="ARBA" id="ARBA00023054"/>
    </source>
</evidence>
<evidence type="ECO:0000313" key="4">
    <source>
        <dbReference type="EMBL" id="VCX40056.1"/>
    </source>
</evidence>
<dbReference type="AlphaFoldDB" id="A0A9X9M9I7"/>
<proteinExistence type="predicted"/>
<organism evidence="4 5">
    <name type="scientific">Gulo gulo</name>
    <name type="common">Wolverine</name>
    <name type="synonym">Gluton</name>
    <dbReference type="NCBI Taxonomy" id="48420"/>
    <lineage>
        <taxon>Eukaryota</taxon>
        <taxon>Metazoa</taxon>
        <taxon>Chordata</taxon>
        <taxon>Craniata</taxon>
        <taxon>Vertebrata</taxon>
        <taxon>Euteleostomi</taxon>
        <taxon>Mammalia</taxon>
        <taxon>Eutheria</taxon>
        <taxon>Laurasiatheria</taxon>
        <taxon>Carnivora</taxon>
        <taxon>Caniformia</taxon>
        <taxon>Musteloidea</taxon>
        <taxon>Mustelidae</taxon>
        <taxon>Guloninae</taxon>
        <taxon>Gulo</taxon>
    </lineage>
</organism>
<dbReference type="GO" id="GO:0016020">
    <property type="term" value="C:membrane"/>
    <property type="evidence" value="ECO:0007669"/>
    <property type="project" value="TreeGrafter"/>
</dbReference>
<feature type="region of interest" description="Disordered" evidence="3">
    <location>
        <begin position="530"/>
        <end position="556"/>
    </location>
</feature>
<evidence type="ECO:0000256" key="2">
    <source>
        <dbReference type="SAM" id="Coils"/>
    </source>
</evidence>
<feature type="compositionally biased region" description="Basic and acidic residues" evidence="3">
    <location>
        <begin position="530"/>
        <end position="540"/>
    </location>
</feature>
<feature type="compositionally biased region" description="Basic and acidic residues" evidence="3">
    <location>
        <begin position="224"/>
        <end position="237"/>
    </location>
</feature>
<evidence type="ECO:0008006" key="6">
    <source>
        <dbReference type="Google" id="ProtNLM"/>
    </source>
</evidence>
<dbReference type="InterPro" id="IPR051990">
    <property type="entry name" value="CCPG1/PBIP1"/>
</dbReference>
<protein>
    <recommendedName>
        <fullName evidence="6">Cell cycle progression protein 1</fullName>
    </recommendedName>
</protein>
<accession>A0A9X9M9I7</accession>
<gene>
    <name evidence="4" type="ORF">BN2614_LOCUS8</name>
</gene>
<reference evidence="4 5" key="1">
    <citation type="submission" date="2018-10" db="EMBL/GenBank/DDBJ databases">
        <authorList>
            <person name="Ekblom R."/>
            <person name="Jareborg N."/>
        </authorList>
    </citation>
    <scope>NUCLEOTIDE SEQUENCE [LARGE SCALE GENOMIC DNA]</scope>
    <source>
        <tissue evidence="4">Muscle</tissue>
    </source>
</reference>
<sequence>MSENSSDSDSSCGWTVINHEGSDIEMVNSEHGTASDSCELAPGCTSLEQEELQVLQPEQGESSQNDTVLMGETAYPALEETKSALEGEEEKSSEDNVYFGTVSDDSDIVTLEPPKLEEIGNPEALIVEEVQSPEDFNMGSSSSSQYTFCQPETERWWEKLWKIPECIRGWDDQLKHHVPSQLAFQVFSSQPSDDESSSDETSHQPSPAFRRRRARKKTVSSSESEERQLPEQETEPSKELCKRQFSSGLNKCVILALVIAVSMGFGHFYGKHGVNKGEGQVLWFDFFHEDVPRIAPNRQLDVLARSSGTIQIQKRQQLVRKIHEDELNDMKDYLSQCQQEQESFIDYKSLKENLARCWALTEEEKMAFETQKKNLDIENQYLRISLEKEEKALSLLQEELRKLREQIRILEDKGTGTELVTENQKLKQHLEEEKLKTHSFLNQRETLLAEAKTLRTELERERLVTMALKVELQQLSSSESYGNPDSPNVLTEKKEIEVLQERLTELEQKLNFEQQRSDLWERLYIEAKDQNAKQETDGKKKGSRGNHRAKNKSKETFLGSVKETFDAMKNSTKEFVRHHKEKIKQAKEAVKENLKKFSDSVKSTFRHFKDTTKNIFDEKGNKRFSATKEEAAKKSTVFSEYLHPQYKARTQNQNKGPTMQREGRKEKPTHFEEFRKNTNSQKCSAEHDCSENYDSFRKSCSGVFECAQQESINLFNMKMLNPVGIDEFRQLIERFLLEKLDSFHHWKELDQFINKFFLNGIFIHDQKLFTDFVNDVKDYLKDMKEYQVDNDGVFEKLDGYIYRHFFGHTLSPPYGPSRPDKKQRMVNIENSRHRKQEQKHPQPQPYKREEPVDL</sequence>
<feature type="region of interest" description="Disordered" evidence="3">
    <location>
        <begin position="82"/>
        <end position="104"/>
    </location>
</feature>
<feature type="coiled-coil region" evidence="2">
    <location>
        <begin position="379"/>
        <end position="413"/>
    </location>
</feature>
<keyword evidence="5" id="KW-1185">Reference proteome</keyword>
<feature type="region of interest" description="Disordered" evidence="3">
    <location>
        <begin position="651"/>
        <end position="670"/>
    </location>
</feature>
<keyword evidence="1 2" id="KW-0175">Coiled coil</keyword>
<feature type="compositionally biased region" description="Basic residues" evidence="3">
    <location>
        <begin position="541"/>
        <end position="551"/>
    </location>
</feature>
<dbReference type="EMBL" id="CYRY02044862">
    <property type="protein sequence ID" value="VCX40056.1"/>
    <property type="molecule type" value="Genomic_DNA"/>
</dbReference>
<feature type="compositionally biased region" description="Basic and acidic residues" evidence="3">
    <location>
        <begin position="661"/>
        <end position="670"/>
    </location>
</feature>
<evidence type="ECO:0000256" key="3">
    <source>
        <dbReference type="SAM" id="MobiDB-lite"/>
    </source>
</evidence>
<dbReference type="Proteomes" id="UP000269945">
    <property type="component" value="Unassembled WGS sequence"/>
</dbReference>
<feature type="region of interest" description="Disordered" evidence="3">
    <location>
        <begin position="812"/>
        <end position="854"/>
    </location>
</feature>
<dbReference type="PANTHER" id="PTHR28638:SF2">
    <property type="entry name" value="CELL CYCLE PROGRESSION PROTEIN 1"/>
    <property type="match status" value="1"/>
</dbReference>
<comment type="caution">
    <text evidence="4">The sequence shown here is derived from an EMBL/GenBank/DDBJ whole genome shotgun (WGS) entry which is preliminary data.</text>
</comment>